<evidence type="ECO:0000313" key="1">
    <source>
        <dbReference type="EMBL" id="QHU19153.1"/>
    </source>
</evidence>
<name>A0A6C0KPF3_9ZZZZ</name>
<protein>
    <submittedName>
        <fullName evidence="1">Uncharacterized protein</fullName>
    </submittedName>
</protein>
<sequence>MDDNQRLQLQNMISANNVEDKTELIRKLKHSHILREDVNNLIMLKAKYPFDEDAVHLEGMSECNFLFTYYTDIYNKIRKDEIDLKILFKALDVLRDIEDSKIDQHEGAYQFGLLLKRIYVDSALKKAEKLNESDSKTSPEYKGPQIEVSWNQFKKMKGKMN</sequence>
<proteinExistence type="predicted"/>
<dbReference type="AlphaFoldDB" id="A0A6C0KPF3"/>
<accession>A0A6C0KPF3</accession>
<organism evidence="1">
    <name type="scientific">viral metagenome</name>
    <dbReference type="NCBI Taxonomy" id="1070528"/>
    <lineage>
        <taxon>unclassified sequences</taxon>
        <taxon>metagenomes</taxon>
        <taxon>organismal metagenomes</taxon>
    </lineage>
</organism>
<reference evidence="1" key="1">
    <citation type="journal article" date="2020" name="Nature">
        <title>Giant virus diversity and host interactions through global metagenomics.</title>
        <authorList>
            <person name="Schulz F."/>
            <person name="Roux S."/>
            <person name="Paez-Espino D."/>
            <person name="Jungbluth S."/>
            <person name="Walsh D.A."/>
            <person name="Denef V.J."/>
            <person name="McMahon K.D."/>
            <person name="Konstantinidis K.T."/>
            <person name="Eloe-Fadrosh E.A."/>
            <person name="Kyrpides N.C."/>
            <person name="Woyke T."/>
        </authorList>
    </citation>
    <scope>NUCLEOTIDE SEQUENCE</scope>
    <source>
        <strain evidence="1">GVMAG-S-3300013014-104</strain>
    </source>
</reference>
<dbReference type="EMBL" id="MN740945">
    <property type="protein sequence ID" value="QHU19153.1"/>
    <property type="molecule type" value="Genomic_DNA"/>
</dbReference>